<dbReference type="EMBL" id="KB467898">
    <property type="protein sequence ID" value="PCH36938.1"/>
    <property type="molecule type" value="Genomic_DNA"/>
</dbReference>
<gene>
    <name evidence="1" type="ORF">WOLCODRAFT_167220</name>
</gene>
<name>A0A2H3JGU9_WOLCO</name>
<organism evidence="1 2">
    <name type="scientific">Wolfiporia cocos (strain MD-104)</name>
    <name type="common">Brown rot fungus</name>
    <dbReference type="NCBI Taxonomy" id="742152"/>
    <lineage>
        <taxon>Eukaryota</taxon>
        <taxon>Fungi</taxon>
        <taxon>Dikarya</taxon>
        <taxon>Basidiomycota</taxon>
        <taxon>Agaricomycotina</taxon>
        <taxon>Agaricomycetes</taxon>
        <taxon>Polyporales</taxon>
        <taxon>Phaeolaceae</taxon>
        <taxon>Wolfiporia</taxon>
    </lineage>
</organism>
<proteinExistence type="predicted"/>
<keyword evidence="2" id="KW-1185">Reference proteome</keyword>
<evidence type="ECO:0000313" key="1">
    <source>
        <dbReference type="EMBL" id="PCH36938.1"/>
    </source>
</evidence>
<reference evidence="1 2" key="1">
    <citation type="journal article" date="2012" name="Science">
        <title>The Paleozoic origin of enzymatic lignin decomposition reconstructed from 31 fungal genomes.</title>
        <authorList>
            <person name="Floudas D."/>
            <person name="Binder M."/>
            <person name="Riley R."/>
            <person name="Barry K."/>
            <person name="Blanchette R.A."/>
            <person name="Henrissat B."/>
            <person name="Martinez A.T."/>
            <person name="Otillar R."/>
            <person name="Spatafora J.W."/>
            <person name="Yadav J.S."/>
            <person name="Aerts A."/>
            <person name="Benoit I."/>
            <person name="Boyd A."/>
            <person name="Carlson A."/>
            <person name="Copeland A."/>
            <person name="Coutinho P.M."/>
            <person name="de Vries R.P."/>
            <person name="Ferreira P."/>
            <person name="Findley K."/>
            <person name="Foster B."/>
            <person name="Gaskell J."/>
            <person name="Glotzer D."/>
            <person name="Gorecki P."/>
            <person name="Heitman J."/>
            <person name="Hesse C."/>
            <person name="Hori C."/>
            <person name="Igarashi K."/>
            <person name="Jurgens J.A."/>
            <person name="Kallen N."/>
            <person name="Kersten P."/>
            <person name="Kohler A."/>
            <person name="Kuees U."/>
            <person name="Kumar T.K.A."/>
            <person name="Kuo A."/>
            <person name="LaButti K."/>
            <person name="Larrondo L.F."/>
            <person name="Lindquist E."/>
            <person name="Ling A."/>
            <person name="Lombard V."/>
            <person name="Lucas S."/>
            <person name="Lundell T."/>
            <person name="Martin R."/>
            <person name="McLaughlin D.J."/>
            <person name="Morgenstern I."/>
            <person name="Morin E."/>
            <person name="Murat C."/>
            <person name="Nagy L.G."/>
            <person name="Nolan M."/>
            <person name="Ohm R.A."/>
            <person name="Patyshakuliyeva A."/>
            <person name="Rokas A."/>
            <person name="Ruiz-Duenas F.J."/>
            <person name="Sabat G."/>
            <person name="Salamov A."/>
            <person name="Samejima M."/>
            <person name="Schmutz J."/>
            <person name="Slot J.C."/>
            <person name="St John F."/>
            <person name="Stenlid J."/>
            <person name="Sun H."/>
            <person name="Sun S."/>
            <person name="Syed K."/>
            <person name="Tsang A."/>
            <person name="Wiebenga A."/>
            <person name="Young D."/>
            <person name="Pisabarro A."/>
            <person name="Eastwood D.C."/>
            <person name="Martin F."/>
            <person name="Cullen D."/>
            <person name="Grigoriev I.V."/>
            <person name="Hibbett D.S."/>
        </authorList>
    </citation>
    <scope>NUCLEOTIDE SEQUENCE [LARGE SCALE GENOMIC DNA]</scope>
    <source>
        <strain evidence="1 2">MD-104</strain>
    </source>
</reference>
<sequence>MAVTKTVRRTVPTRVRIRASIWWNSISAGANEHGQGCIKEVAEAVILAVAEGDEPTQAV</sequence>
<dbReference type="Proteomes" id="UP000218811">
    <property type="component" value="Unassembled WGS sequence"/>
</dbReference>
<evidence type="ECO:0000313" key="2">
    <source>
        <dbReference type="Proteomes" id="UP000218811"/>
    </source>
</evidence>
<accession>A0A2H3JGU9</accession>
<protein>
    <submittedName>
        <fullName evidence="1">Uncharacterized protein</fullName>
    </submittedName>
</protein>
<dbReference type="AlphaFoldDB" id="A0A2H3JGU9"/>